<comment type="catalytic activity">
    <reaction evidence="5">
        <text>GTP + H2O = GDP + phosphate + H(+)</text>
        <dbReference type="Rhea" id="RHEA:19669"/>
        <dbReference type="ChEBI" id="CHEBI:15377"/>
        <dbReference type="ChEBI" id="CHEBI:15378"/>
        <dbReference type="ChEBI" id="CHEBI:37565"/>
        <dbReference type="ChEBI" id="CHEBI:43474"/>
        <dbReference type="ChEBI" id="CHEBI:58189"/>
    </reaction>
    <physiologicalReaction direction="left-to-right" evidence="5">
        <dbReference type="Rhea" id="RHEA:19670"/>
    </physiologicalReaction>
</comment>
<feature type="domain" description="CobW C-terminal" evidence="6">
    <location>
        <begin position="263"/>
        <end position="380"/>
    </location>
</feature>
<dbReference type="OrthoDB" id="9808822at2"/>
<dbReference type="SMART" id="SM00833">
    <property type="entry name" value="CobW_C"/>
    <property type="match status" value="1"/>
</dbReference>
<dbReference type="Gene3D" id="3.40.50.300">
    <property type="entry name" value="P-loop containing nucleotide triphosphate hydrolases"/>
    <property type="match status" value="1"/>
</dbReference>
<evidence type="ECO:0000259" key="6">
    <source>
        <dbReference type="SMART" id="SM00833"/>
    </source>
</evidence>
<comment type="caution">
    <text evidence="7">The sequence shown here is derived from an EMBL/GenBank/DDBJ whole genome shotgun (WGS) entry which is preliminary data.</text>
</comment>
<dbReference type="InterPro" id="IPR011629">
    <property type="entry name" value="CobW-like_C"/>
</dbReference>
<dbReference type="InterPro" id="IPR003495">
    <property type="entry name" value="CobW/HypB/UreG_nucleotide-bd"/>
</dbReference>
<evidence type="ECO:0000256" key="4">
    <source>
        <dbReference type="ARBA" id="ARBA00034320"/>
    </source>
</evidence>
<evidence type="ECO:0000313" key="8">
    <source>
        <dbReference type="Proteomes" id="UP000249169"/>
    </source>
</evidence>
<organism evidence="7 8">
    <name type="scientific">Lujinxingia litoralis</name>
    <dbReference type="NCBI Taxonomy" id="2211119"/>
    <lineage>
        <taxon>Bacteria</taxon>
        <taxon>Deltaproteobacteria</taxon>
        <taxon>Bradymonadales</taxon>
        <taxon>Lujinxingiaceae</taxon>
        <taxon>Lujinxingia</taxon>
    </lineage>
</organism>
<dbReference type="InterPro" id="IPR036627">
    <property type="entry name" value="CobW-likC_sf"/>
</dbReference>
<keyword evidence="8" id="KW-1185">Reference proteome</keyword>
<name>A0A328CAT8_9DELT</name>
<dbReference type="Gene3D" id="3.30.1220.10">
    <property type="entry name" value="CobW-like, C-terminal domain"/>
    <property type="match status" value="1"/>
</dbReference>
<dbReference type="AlphaFoldDB" id="A0A328CAT8"/>
<dbReference type="Pfam" id="PF02492">
    <property type="entry name" value="cobW"/>
    <property type="match status" value="1"/>
</dbReference>
<comment type="similarity">
    <text evidence="4">Belongs to the SIMIBI class G3E GTPase family. ZNG1 subfamily.</text>
</comment>
<accession>A0A328CAT8</accession>
<evidence type="ECO:0000256" key="1">
    <source>
        <dbReference type="ARBA" id="ARBA00022741"/>
    </source>
</evidence>
<dbReference type="InterPro" id="IPR051927">
    <property type="entry name" value="Zn_Chap_cDPG_Synth"/>
</dbReference>
<dbReference type="RefSeq" id="WP_111728300.1">
    <property type="nucleotide sequence ID" value="NZ_QHKO01000001.1"/>
</dbReference>
<keyword evidence="2" id="KW-0378">Hydrolase</keyword>
<proteinExistence type="inferred from homology"/>
<reference evidence="7 8" key="1">
    <citation type="submission" date="2018-05" db="EMBL/GenBank/DDBJ databases">
        <title>Lujinxingia marina gen. nov. sp. nov., a new facultative anaerobic member of the class Deltaproteobacteria, and proposal of Lujinxingaceae fam. nov.</title>
        <authorList>
            <person name="Li C.-M."/>
        </authorList>
    </citation>
    <scope>NUCLEOTIDE SEQUENCE [LARGE SCALE GENOMIC DNA]</scope>
    <source>
        <strain evidence="7 8">B210</strain>
    </source>
</reference>
<keyword evidence="3" id="KW-0143">Chaperone</keyword>
<evidence type="ECO:0000256" key="2">
    <source>
        <dbReference type="ARBA" id="ARBA00022801"/>
    </source>
</evidence>
<dbReference type="CDD" id="cd03112">
    <property type="entry name" value="CobW-like"/>
    <property type="match status" value="1"/>
</dbReference>
<dbReference type="GO" id="GO:0000166">
    <property type="term" value="F:nucleotide binding"/>
    <property type="evidence" value="ECO:0007669"/>
    <property type="project" value="UniProtKB-KW"/>
</dbReference>
<dbReference type="PANTHER" id="PTHR43603">
    <property type="entry name" value="COBW DOMAIN-CONTAINING PROTEIN DDB_G0274527"/>
    <property type="match status" value="1"/>
</dbReference>
<dbReference type="EMBL" id="QHKO01000001">
    <property type="protein sequence ID" value="RAL25128.1"/>
    <property type="molecule type" value="Genomic_DNA"/>
</dbReference>
<gene>
    <name evidence="7" type="ORF">DL240_02640</name>
</gene>
<dbReference type="Proteomes" id="UP000249169">
    <property type="component" value="Unassembled WGS sequence"/>
</dbReference>
<dbReference type="GO" id="GO:0016787">
    <property type="term" value="F:hydrolase activity"/>
    <property type="evidence" value="ECO:0007669"/>
    <property type="project" value="UniProtKB-KW"/>
</dbReference>
<protein>
    <recommendedName>
        <fullName evidence="6">CobW C-terminal domain-containing protein</fullName>
    </recommendedName>
</protein>
<dbReference type="PANTHER" id="PTHR43603:SF1">
    <property type="entry name" value="ZINC-REGULATED GTPASE METALLOPROTEIN ACTIVATOR 1"/>
    <property type="match status" value="1"/>
</dbReference>
<dbReference type="InterPro" id="IPR027417">
    <property type="entry name" value="P-loop_NTPase"/>
</dbReference>
<evidence type="ECO:0000256" key="3">
    <source>
        <dbReference type="ARBA" id="ARBA00023186"/>
    </source>
</evidence>
<evidence type="ECO:0000256" key="5">
    <source>
        <dbReference type="ARBA" id="ARBA00049117"/>
    </source>
</evidence>
<dbReference type="Pfam" id="PF07683">
    <property type="entry name" value="CobW_C"/>
    <property type="match status" value="1"/>
</dbReference>
<keyword evidence="1" id="KW-0547">Nucleotide-binding</keyword>
<dbReference type="NCBIfam" id="NF038288">
    <property type="entry name" value="chaper_GTP_ZigA"/>
    <property type="match status" value="1"/>
</dbReference>
<evidence type="ECO:0000313" key="7">
    <source>
        <dbReference type="EMBL" id="RAL25128.1"/>
    </source>
</evidence>
<sequence>MKVHDIADKRLPVTLLSGFLGAGKTTLLNHILHNRQGLRVAVIVNDMSEINVDAQLVERGGASLSRTEETLVELSNGCICCTLREDLLLEVRRLAEEGRFDYLVIESTGISEPVPVAQTFTFSDEEGTSLQDVARLDTLVTVVDAGRFLHDYRAARSLEEHGESLGEGDERTVTDLLVEQVEFADVIVINKVDRLGDEELEELSAVLRALNPGARQLRAEHARIPLEEVLNTGRFDFDEASRSAAWVRELNGEHTPETEAYGIGSFVYRATAPFNAEKIWAYMNDASNWKGMLRSKGFFWVASDHRAVYEWAQAGGVSDVRPVGLWWASIPEEHWDFAPEDRPDAQDDWDERFGDRSQQLVFIGQHLDVAKIRASLDACLLDDELLRLGSRHWMDLPHPLPRSMPAGD</sequence>
<dbReference type="SUPFAM" id="SSF52540">
    <property type="entry name" value="P-loop containing nucleoside triphosphate hydrolases"/>
    <property type="match status" value="1"/>
</dbReference>
<dbReference type="InterPro" id="IPR047920">
    <property type="entry name" value="ZigA-like"/>
</dbReference>